<evidence type="ECO:0000313" key="2">
    <source>
        <dbReference type="Proteomes" id="UP000003836"/>
    </source>
</evidence>
<dbReference type="EMBL" id="AFWI01000013">
    <property type="protein sequence ID" value="EGU58725.1"/>
    <property type="molecule type" value="Genomic_DNA"/>
</dbReference>
<dbReference type="Proteomes" id="UP000003836">
    <property type="component" value="Unassembled WGS sequence"/>
</dbReference>
<comment type="caution">
    <text evidence="1">The sequence shown here is derived from an EMBL/GenBank/DDBJ whole genome shotgun (WGS) entry which is preliminary data.</text>
</comment>
<dbReference type="InterPro" id="IPR036736">
    <property type="entry name" value="ACP-like_sf"/>
</dbReference>
<dbReference type="GeneID" id="23443227"/>
<gene>
    <name evidence="1" type="ORF">VITU9109_13052</name>
</gene>
<accession>A0ABN0DLF4</accession>
<sequence>MSLPSVSIIKLMTERYLIVRKIIIEKLNEALEQTNVDLQYTDIDDAQVLLESGLDSLGFAILVALLEEELDFDPFQEMENAVYPTTFGEFLEIYENRTE</sequence>
<dbReference type="SUPFAM" id="SSF47336">
    <property type="entry name" value="ACP-like"/>
    <property type="match status" value="1"/>
</dbReference>
<proteinExistence type="predicted"/>
<dbReference type="Gene3D" id="1.10.1200.10">
    <property type="entry name" value="ACP-like"/>
    <property type="match status" value="1"/>
</dbReference>
<reference evidence="1 2" key="1">
    <citation type="journal article" date="2012" name="Int. J. Syst. Evol. Microbiol.">
        <title>Vibrio caribbeanicus sp. nov., isolated from the marine sponge Scleritoderma cyanea.</title>
        <authorList>
            <person name="Hoffmann M."/>
            <person name="Monday S.R."/>
            <person name="Allard M.W."/>
            <person name="Strain E.A."/>
            <person name="Whittaker P."/>
            <person name="Naum M."/>
            <person name="McCarthy P.J."/>
            <person name="Lopez J.V."/>
            <person name="Fischer M."/>
            <person name="Brown E.W."/>
        </authorList>
    </citation>
    <scope>NUCLEOTIDE SEQUENCE [LARGE SCALE GENOMIC DNA]</scope>
    <source>
        <strain evidence="1 2">ATCC 19109</strain>
    </source>
</reference>
<keyword evidence="2" id="KW-1185">Reference proteome</keyword>
<organism evidence="1 2">
    <name type="scientific">Vibrio tubiashii ATCC 19109</name>
    <dbReference type="NCBI Taxonomy" id="1051646"/>
    <lineage>
        <taxon>Bacteria</taxon>
        <taxon>Pseudomonadati</taxon>
        <taxon>Pseudomonadota</taxon>
        <taxon>Gammaproteobacteria</taxon>
        <taxon>Vibrionales</taxon>
        <taxon>Vibrionaceae</taxon>
        <taxon>Vibrio</taxon>
        <taxon>Vibrio oreintalis group</taxon>
    </lineage>
</organism>
<evidence type="ECO:0008006" key="3">
    <source>
        <dbReference type="Google" id="ProtNLM"/>
    </source>
</evidence>
<evidence type="ECO:0000313" key="1">
    <source>
        <dbReference type="EMBL" id="EGU58725.1"/>
    </source>
</evidence>
<protein>
    <recommendedName>
        <fullName evidence="3">Carrier domain-containing protein</fullName>
    </recommendedName>
</protein>
<name>A0ABN0DLF4_9VIBR</name>
<dbReference type="RefSeq" id="WP_004742911.1">
    <property type="nucleotide sequence ID" value="NZ_AFWI01000013.1"/>
</dbReference>